<dbReference type="RefSeq" id="WP_211141760.1">
    <property type="nucleotide sequence ID" value="NZ_JAEEGB010000006.1"/>
</dbReference>
<accession>A0A934HWU4</accession>
<dbReference type="Proteomes" id="UP000622687">
    <property type="component" value="Unassembled WGS sequence"/>
</dbReference>
<dbReference type="SUPFAM" id="SSF54506">
    <property type="entry name" value="Diaminopimelate epimerase-like"/>
    <property type="match status" value="2"/>
</dbReference>
<dbReference type="Pfam" id="PF26317">
    <property type="entry name" value="CntK_N"/>
    <property type="match status" value="1"/>
</dbReference>
<gene>
    <name evidence="1" type="ORF">I6U51_05910</name>
</gene>
<name>A0A934HWU4_9CLOT</name>
<dbReference type="Gene3D" id="3.10.310.10">
    <property type="entry name" value="Diaminopimelate Epimerase, Chain A, domain 1"/>
    <property type="match status" value="2"/>
</dbReference>
<organism evidence="1 2">
    <name type="scientific">Clostridium aciditolerans</name>
    <dbReference type="NCBI Taxonomy" id="339861"/>
    <lineage>
        <taxon>Bacteria</taxon>
        <taxon>Bacillati</taxon>
        <taxon>Bacillota</taxon>
        <taxon>Clostridia</taxon>
        <taxon>Eubacteriales</taxon>
        <taxon>Clostridiaceae</taxon>
        <taxon>Clostridium</taxon>
    </lineage>
</organism>
<dbReference type="AlphaFoldDB" id="A0A934HWU4"/>
<evidence type="ECO:0000313" key="1">
    <source>
        <dbReference type="EMBL" id="MBI6872243.1"/>
    </source>
</evidence>
<protein>
    <submittedName>
        <fullName evidence="1">Diaminopimelate epimerase</fullName>
    </submittedName>
</protein>
<reference evidence="1" key="1">
    <citation type="submission" date="2020-12" db="EMBL/GenBank/DDBJ databases">
        <title>Clostridium thailandense sp. nov., a novel acetogenic bacterium isolated from peat land soil in Thailand.</title>
        <authorList>
            <person name="Chaikitkaew S."/>
            <person name="Birkeland N.K."/>
        </authorList>
    </citation>
    <scope>NUCLEOTIDE SEQUENCE</scope>
    <source>
        <strain evidence="1">DSM 17425</strain>
    </source>
</reference>
<dbReference type="EMBL" id="JAEEGB010000006">
    <property type="protein sequence ID" value="MBI6872243.1"/>
    <property type="molecule type" value="Genomic_DNA"/>
</dbReference>
<keyword evidence="2" id="KW-1185">Reference proteome</keyword>
<proteinExistence type="predicted"/>
<sequence length="275" mass="30236">MKLNFVKVNPTENMTIFILDPLPRSIYPEVANKLMNYNNLHAEQVGFIERPNLPGSCSRLHMMGGEFCGNASRAFAAVMVQKGYSSFELKEGKHIVPIESSAVEQILYSEVKQITNNTFEVKVKIPLHKSINPIEINYNGVDYSGLLVEFDGISHVVISAGNDLPGEGLLLKLVKELSPLPYSALGIMFYNEEEDFMTPLVYVKSTGSLIWERGCGTGTAALGVVLSSKFRSSIDKKVKQPGGNIDVLTTVKNGLIEDIYLKGNVSIVAEGEVYI</sequence>
<dbReference type="InterPro" id="IPR058944">
    <property type="entry name" value="CntK-like"/>
</dbReference>
<comment type="caution">
    <text evidence="1">The sequence shown here is derived from an EMBL/GenBank/DDBJ whole genome shotgun (WGS) entry which is preliminary data.</text>
</comment>
<evidence type="ECO:0000313" key="2">
    <source>
        <dbReference type="Proteomes" id="UP000622687"/>
    </source>
</evidence>